<dbReference type="Proteomes" id="UP001156690">
    <property type="component" value="Unassembled WGS sequence"/>
</dbReference>
<feature type="transmembrane region" description="Helical" evidence="1">
    <location>
        <begin position="12"/>
        <end position="31"/>
    </location>
</feature>
<dbReference type="RefSeq" id="WP_126608276.1">
    <property type="nucleotide sequence ID" value="NZ_AP025144.1"/>
</dbReference>
<proteinExistence type="predicted"/>
<reference evidence="3" key="1">
    <citation type="journal article" date="2019" name="Int. J. Syst. Evol. Microbiol.">
        <title>The Global Catalogue of Microorganisms (GCM) 10K type strain sequencing project: providing services to taxonomists for standard genome sequencing and annotation.</title>
        <authorList>
            <consortium name="The Broad Institute Genomics Platform"/>
            <consortium name="The Broad Institute Genome Sequencing Center for Infectious Disease"/>
            <person name="Wu L."/>
            <person name="Ma J."/>
        </authorList>
    </citation>
    <scope>NUCLEOTIDE SEQUENCE [LARGE SCALE GENOMIC DNA]</scope>
    <source>
        <strain evidence="3">NBRC 15640</strain>
    </source>
</reference>
<keyword evidence="1" id="KW-0812">Transmembrane</keyword>
<evidence type="ECO:0000313" key="3">
    <source>
        <dbReference type="Proteomes" id="UP001156690"/>
    </source>
</evidence>
<name>A0AAV5NP71_9VIBR</name>
<protein>
    <submittedName>
        <fullName evidence="2">Uncharacterized protein</fullName>
    </submittedName>
</protein>
<evidence type="ECO:0000256" key="1">
    <source>
        <dbReference type="SAM" id="Phobius"/>
    </source>
</evidence>
<sequence length="139" mass="16654">MQITKEVSKRWLFYLLSTFFLVYLLWSLLYIDQLSKQLTTEKTRVVSMARHLELWKEITGNNSGYLNQAVLLQENQDIQITLVENADIEDGQRFYAMYYSEAAKEQDFRQYFSELVLGNYFYILTDADGKIREFFWDKP</sequence>
<organism evidence="2 3">
    <name type="scientific">Vibrio penaeicida</name>
    <dbReference type="NCBI Taxonomy" id="104609"/>
    <lineage>
        <taxon>Bacteria</taxon>
        <taxon>Pseudomonadati</taxon>
        <taxon>Pseudomonadota</taxon>
        <taxon>Gammaproteobacteria</taxon>
        <taxon>Vibrionales</taxon>
        <taxon>Vibrionaceae</taxon>
        <taxon>Vibrio</taxon>
    </lineage>
</organism>
<evidence type="ECO:0000313" key="2">
    <source>
        <dbReference type="EMBL" id="GLQ71836.1"/>
    </source>
</evidence>
<accession>A0AAV5NP71</accession>
<dbReference type="AlphaFoldDB" id="A0AAV5NP71"/>
<keyword evidence="1" id="KW-0472">Membrane</keyword>
<comment type="caution">
    <text evidence="2">The sequence shown here is derived from an EMBL/GenBank/DDBJ whole genome shotgun (WGS) entry which is preliminary data.</text>
</comment>
<dbReference type="EMBL" id="BSNX01000008">
    <property type="protein sequence ID" value="GLQ71836.1"/>
    <property type="molecule type" value="Genomic_DNA"/>
</dbReference>
<keyword evidence="1" id="KW-1133">Transmembrane helix</keyword>
<keyword evidence="3" id="KW-1185">Reference proteome</keyword>
<gene>
    <name evidence="2" type="ORF">GCM10007932_11960</name>
</gene>